<dbReference type="EMBL" id="JABFAC010000007">
    <property type="protein sequence ID" value="MBA0619101.1"/>
    <property type="molecule type" value="Genomic_DNA"/>
</dbReference>
<evidence type="ECO:0000313" key="3">
    <source>
        <dbReference type="EMBL" id="MBA0619101.1"/>
    </source>
</evidence>
<dbReference type="InterPro" id="IPR046349">
    <property type="entry name" value="C1-like_sf"/>
</dbReference>
<dbReference type="Pfam" id="PF03107">
    <property type="entry name" value="C1_2"/>
    <property type="match status" value="1"/>
</dbReference>
<protein>
    <recommendedName>
        <fullName evidence="2">DC1 domain-containing protein</fullName>
    </recommendedName>
</protein>
<keyword evidence="1" id="KW-0677">Repeat</keyword>
<keyword evidence="4" id="KW-1185">Reference proteome</keyword>
<dbReference type="PANTHER" id="PTHR46288">
    <property type="entry name" value="PHORBOL-ESTER/DAG-TYPE DOMAIN-CONTAINING PROTEIN"/>
    <property type="match status" value="1"/>
</dbReference>
<proteinExistence type="predicted"/>
<dbReference type="AlphaFoldDB" id="A0A7J8RZ31"/>
<dbReference type="InterPro" id="IPR004146">
    <property type="entry name" value="DC1"/>
</dbReference>
<sequence>MDLILPCNDTSHLPLRFKDEKKKTILHYSHRHELSFFKYRKVREEGYDCYGVKNIYCHQKCAMVVDIASSISISDKCNACSNWCRFGIPLYVCEMCSFRLDFDCAKLSPSLKLDCHHHLLTFFKDFKKGEEGQDSYCKACGKHYVVGSVYSCVQCHFTLHLECVVPSSARHKYHRHPLIMME</sequence>
<name>A0A7J8RZ31_GOSDV</name>
<reference evidence="3 4" key="1">
    <citation type="journal article" date="2019" name="Genome Biol. Evol.">
        <title>Insights into the evolution of the New World diploid cottons (Gossypium, subgenus Houzingenia) based on genome sequencing.</title>
        <authorList>
            <person name="Grover C.E."/>
            <person name="Arick M.A. 2nd"/>
            <person name="Thrash A."/>
            <person name="Conover J.L."/>
            <person name="Sanders W.S."/>
            <person name="Peterson D.G."/>
            <person name="Frelichowski J.E."/>
            <person name="Scheffler J.A."/>
            <person name="Scheffler B.E."/>
            <person name="Wendel J.F."/>
        </authorList>
    </citation>
    <scope>NUCLEOTIDE SEQUENCE [LARGE SCALE GENOMIC DNA]</scope>
    <source>
        <strain evidence="3">27</strain>
        <tissue evidence="3">Leaf</tissue>
    </source>
</reference>
<gene>
    <name evidence="3" type="ORF">Godav_028339</name>
</gene>
<dbReference type="Proteomes" id="UP000593561">
    <property type="component" value="Unassembled WGS sequence"/>
</dbReference>
<dbReference type="SUPFAM" id="SSF57889">
    <property type="entry name" value="Cysteine-rich domain"/>
    <property type="match status" value="1"/>
</dbReference>
<feature type="domain" description="DC1" evidence="2">
    <location>
        <begin position="115"/>
        <end position="164"/>
    </location>
</feature>
<evidence type="ECO:0000256" key="1">
    <source>
        <dbReference type="ARBA" id="ARBA00022737"/>
    </source>
</evidence>
<comment type="caution">
    <text evidence="3">The sequence shown here is derived from an EMBL/GenBank/DDBJ whole genome shotgun (WGS) entry which is preliminary data.</text>
</comment>
<evidence type="ECO:0000259" key="2">
    <source>
        <dbReference type="Pfam" id="PF03107"/>
    </source>
</evidence>
<organism evidence="3 4">
    <name type="scientific">Gossypium davidsonii</name>
    <name type="common">Davidson's cotton</name>
    <name type="synonym">Gossypium klotzschianum subsp. davidsonii</name>
    <dbReference type="NCBI Taxonomy" id="34287"/>
    <lineage>
        <taxon>Eukaryota</taxon>
        <taxon>Viridiplantae</taxon>
        <taxon>Streptophyta</taxon>
        <taxon>Embryophyta</taxon>
        <taxon>Tracheophyta</taxon>
        <taxon>Spermatophyta</taxon>
        <taxon>Magnoliopsida</taxon>
        <taxon>eudicotyledons</taxon>
        <taxon>Gunneridae</taxon>
        <taxon>Pentapetalae</taxon>
        <taxon>rosids</taxon>
        <taxon>malvids</taxon>
        <taxon>Malvales</taxon>
        <taxon>Malvaceae</taxon>
        <taxon>Malvoideae</taxon>
        <taxon>Gossypium</taxon>
    </lineage>
</organism>
<accession>A0A7J8RZ31</accession>
<evidence type="ECO:0000313" key="4">
    <source>
        <dbReference type="Proteomes" id="UP000593561"/>
    </source>
</evidence>
<dbReference type="PANTHER" id="PTHR46288:SF27">
    <property type="entry name" value="CYSTEINE_HISTIDINE-RICH C1 DOMAIN FAMILY PROTEIN"/>
    <property type="match status" value="1"/>
</dbReference>